<organism evidence="2 3">
    <name type="scientific">Colletotrichum godetiae</name>
    <dbReference type="NCBI Taxonomy" id="1209918"/>
    <lineage>
        <taxon>Eukaryota</taxon>
        <taxon>Fungi</taxon>
        <taxon>Dikarya</taxon>
        <taxon>Ascomycota</taxon>
        <taxon>Pezizomycotina</taxon>
        <taxon>Sordariomycetes</taxon>
        <taxon>Hypocreomycetidae</taxon>
        <taxon>Glomerellales</taxon>
        <taxon>Glomerellaceae</taxon>
        <taxon>Colletotrichum</taxon>
        <taxon>Colletotrichum acutatum species complex</taxon>
    </lineage>
</organism>
<dbReference type="RefSeq" id="XP_060433514.1">
    <property type="nucleotide sequence ID" value="XM_060567148.1"/>
</dbReference>
<feature type="region of interest" description="Disordered" evidence="1">
    <location>
        <begin position="71"/>
        <end position="94"/>
    </location>
</feature>
<accession>A0AAJ0AT04</accession>
<gene>
    <name evidence="2" type="ORF">BDP55DRAFT_380192</name>
</gene>
<keyword evidence="3" id="KW-1185">Reference proteome</keyword>
<name>A0AAJ0AT04_9PEZI</name>
<dbReference type="EMBL" id="JAHMHR010000007">
    <property type="protein sequence ID" value="KAK1689819.1"/>
    <property type="molecule type" value="Genomic_DNA"/>
</dbReference>
<comment type="caution">
    <text evidence="2">The sequence shown here is derived from an EMBL/GenBank/DDBJ whole genome shotgun (WGS) entry which is preliminary data.</text>
</comment>
<evidence type="ECO:0000256" key="1">
    <source>
        <dbReference type="SAM" id="MobiDB-lite"/>
    </source>
</evidence>
<evidence type="ECO:0000313" key="2">
    <source>
        <dbReference type="EMBL" id="KAK1689819.1"/>
    </source>
</evidence>
<dbReference type="Proteomes" id="UP001224890">
    <property type="component" value="Unassembled WGS sequence"/>
</dbReference>
<dbReference type="GeneID" id="85451674"/>
<feature type="compositionally biased region" description="Low complexity" evidence="1">
    <location>
        <begin position="71"/>
        <end position="84"/>
    </location>
</feature>
<sequence>MIAAEKSPTQRCLLWRPGMHFVSSSDVTALVVHHFTQVPVPVFATNLPKKVRNLQAAIHLISFLPCLPSSAPSSSSARASMSQSVCTKEALPGG</sequence>
<proteinExistence type="predicted"/>
<evidence type="ECO:0000313" key="3">
    <source>
        <dbReference type="Proteomes" id="UP001224890"/>
    </source>
</evidence>
<dbReference type="AlphaFoldDB" id="A0AAJ0AT04"/>
<reference evidence="2" key="1">
    <citation type="submission" date="2021-06" db="EMBL/GenBank/DDBJ databases">
        <title>Comparative genomics, transcriptomics and evolutionary studies reveal genomic signatures of adaptation to plant cell wall in hemibiotrophic fungi.</title>
        <authorList>
            <consortium name="DOE Joint Genome Institute"/>
            <person name="Baroncelli R."/>
            <person name="Diaz J.F."/>
            <person name="Benocci T."/>
            <person name="Peng M."/>
            <person name="Battaglia E."/>
            <person name="Haridas S."/>
            <person name="Andreopoulos W."/>
            <person name="Labutti K."/>
            <person name="Pangilinan J."/>
            <person name="Floch G.L."/>
            <person name="Makela M.R."/>
            <person name="Henrissat B."/>
            <person name="Grigoriev I.V."/>
            <person name="Crouch J.A."/>
            <person name="De Vries R.P."/>
            <person name="Sukno S.A."/>
            <person name="Thon M.R."/>
        </authorList>
    </citation>
    <scope>NUCLEOTIDE SEQUENCE</scope>
    <source>
        <strain evidence="2">CBS 193.32</strain>
    </source>
</reference>
<protein>
    <submittedName>
        <fullName evidence="2">Uncharacterized protein</fullName>
    </submittedName>
</protein>